<protein>
    <submittedName>
        <fullName evidence="3">AMP-binding protein</fullName>
    </submittedName>
</protein>
<evidence type="ECO:0000313" key="4">
    <source>
        <dbReference type="Proteomes" id="UP001250181"/>
    </source>
</evidence>
<evidence type="ECO:0000259" key="2">
    <source>
        <dbReference type="Pfam" id="PF13193"/>
    </source>
</evidence>
<dbReference type="InterPro" id="IPR020845">
    <property type="entry name" value="AMP-binding_CS"/>
</dbReference>
<dbReference type="CDD" id="cd04433">
    <property type="entry name" value="AFD_class_I"/>
    <property type="match status" value="1"/>
</dbReference>
<proteinExistence type="predicted"/>
<dbReference type="Pfam" id="PF00501">
    <property type="entry name" value="AMP-binding"/>
    <property type="match status" value="1"/>
</dbReference>
<name>A0ABU3QP27_9ACTN</name>
<dbReference type="PANTHER" id="PTHR43767">
    <property type="entry name" value="LONG-CHAIN-FATTY-ACID--COA LIGASE"/>
    <property type="match status" value="1"/>
</dbReference>
<dbReference type="InterPro" id="IPR000873">
    <property type="entry name" value="AMP-dep_synth/lig_dom"/>
</dbReference>
<dbReference type="InterPro" id="IPR050237">
    <property type="entry name" value="ATP-dep_AMP-bd_enzyme"/>
</dbReference>
<dbReference type="Gene3D" id="3.40.50.12780">
    <property type="entry name" value="N-terminal domain of ligase-like"/>
    <property type="match status" value="1"/>
</dbReference>
<dbReference type="PROSITE" id="PS00455">
    <property type="entry name" value="AMP_BINDING"/>
    <property type="match status" value="1"/>
</dbReference>
<organism evidence="3 4">
    <name type="scientific">Streptomyces tamarix</name>
    <dbReference type="NCBI Taxonomy" id="3078565"/>
    <lineage>
        <taxon>Bacteria</taxon>
        <taxon>Bacillati</taxon>
        <taxon>Actinomycetota</taxon>
        <taxon>Actinomycetes</taxon>
        <taxon>Kitasatosporales</taxon>
        <taxon>Streptomycetaceae</taxon>
        <taxon>Streptomyces</taxon>
    </lineage>
</organism>
<dbReference type="InterPro" id="IPR045851">
    <property type="entry name" value="AMP-bd_C_sf"/>
</dbReference>
<dbReference type="InterPro" id="IPR042099">
    <property type="entry name" value="ANL_N_sf"/>
</dbReference>
<dbReference type="SUPFAM" id="SSF56801">
    <property type="entry name" value="Acetyl-CoA synthetase-like"/>
    <property type="match status" value="1"/>
</dbReference>
<dbReference type="RefSeq" id="WP_315879548.1">
    <property type="nucleotide sequence ID" value="NZ_JAWCTQ010000027.1"/>
</dbReference>
<gene>
    <name evidence="3" type="ORF">RND61_20885</name>
</gene>
<dbReference type="Pfam" id="PF13193">
    <property type="entry name" value="AMP-binding_C"/>
    <property type="match status" value="1"/>
</dbReference>
<dbReference type="Proteomes" id="UP001250181">
    <property type="component" value="Unassembled WGS sequence"/>
</dbReference>
<sequence>MTNVGGEGSMDWLLSQLQRRADAEAMAGYGGRTTYAELGERTTDWLDTLDRRGTAAGEIVAVVGNASPSVVALFTALAVRGCVVVPFAPTDPPKEQRARRIATVHATTVIEFDGPDEWSIRTVAAPEGPRPDLLTKLAASGEAGLVLFSSGSTGESKAALLSLPRLLGGFRASSRPRRTLQFMALDHIGGVNTLFRTLVGGGTVVTEPRRTPKHACEAMEHHRVQVLPTTPTFLNMLLLSGAYRDHDLSSLELVTYGTEPMREVTLAHAAEVFPQVQFKQTYGLTETGILPTRSVASDSLQMDVGGHGFSTDVRDGVLWIKSPSSMLGYLNAASPFDEDGWLNTGDAVEVAEDGSLRVLGRLSALMNVGGEKVSPAEVENVLLRADNIRDVVVTGRPNAVTGEIVAATVELVEPEERRELSRRLRRLCAEHLPPHKVPAVITVSDGPLHGQRFKRMGSVR</sequence>
<feature type="domain" description="AMP-dependent synthetase/ligase" evidence="1">
    <location>
        <begin position="16"/>
        <end position="292"/>
    </location>
</feature>
<dbReference type="PANTHER" id="PTHR43767:SF1">
    <property type="entry name" value="NONRIBOSOMAL PEPTIDE SYNTHASE PES1 (EUROFUNG)-RELATED"/>
    <property type="match status" value="1"/>
</dbReference>
<comment type="caution">
    <text evidence="3">The sequence shown here is derived from an EMBL/GenBank/DDBJ whole genome shotgun (WGS) entry which is preliminary data.</text>
</comment>
<accession>A0ABU3QP27</accession>
<evidence type="ECO:0000259" key="1">
    <source>
        <dbReference type="Pfam" id="PF00501"/>
    </source>
</evidence>
<keyword evidence="4" id="KW-1185">Reference proteome</keyword>
<dbReference type="EMBL" id="JAWCTQ010000027">
    <property type="protein sequence ID" value="MDT9684492.1"/>
    <property type="molecule type" value="Genomic_DNA"/>
</dbReference>
<dbReference type="InterPro" id="IPR025110">
    <property type="entry name" value="AMP-bd_C"/>
</dbReference>
<evidence type="ECO:0000313" key="3">
    <source>
        <dbReference type="EMBL" id="MDT9684492.1"/>
    </source>
</evidence>
<feature type="domain" description="AMP-binding enzyme C-terminal" evidence="2">
    <location>
        <begin position="377"/>
        <end position="443"/>
    </location>
</feature>
<reference evidence="3 4" key="1">
    <citation type="submission" date="2023-09" db="EMBL/GenBank/DDBJ databases">
        <title>Streptomyces sp. nov.: A antagonism against Alternaria gaisen Producing Streptochlin, Isolated from Tamarix root soil.</title>
        <authorList>
            <person name="Chen Y."/>
        </authorList>
    </citation>
    <scope>NUCLEOTIDE SEQUENCE [LARGE SCALE GENOMIC DNA]</scope>
    <source>
        <strain evidence="3 4">TRM76323</strain>
    </source>
</reference>
<dbReference type="Gene3D" id="3.30.300.30">
    <property type="match status" value="1"/>
</dbReference>